<dbReference type="EMBL" id="JBHMAR010000004">
    <property type="protein sequence ID" value="MFB9734643.1"/>
    <property type="molecule type" value="Genomic_DNA"/>
</dbReference>
<dbReference type="RefSeq" id="WP_385858207.1">
    <property type="nucleotide sequence ID" value="NZ_JBHMAR010000004.1"/>
</dbReference>
<reference evidence="2 3" key="1">
    <citation type="submission" date="2024-09" db="EMBL/GenBank/DDBJ databases">
        <authorList>
            <person name="Sun Q."/>
            <person name="Mori K."/>
        </authorList>
    </citation>
    <scope>NUCLEOTIDE SEQUENCE [LARGE SCALE GENOMIC DNA]</scope>
    <source>
        <strain evidence="2 3">JCM 10918</strain>
    </source>
</reference>
<protein>
    <recommendedName>
        <fullName evidence="4">YcaO domain-containing protein</fullName>
    </recommendedName>
</protein>
<gene>
    <name evidence="2" type="ORF">ACFFRO_05755</name>
</gene>
<sequence length="739" mass="76766">MTDVAAGKTRTAATADPRTDPLAEALSRVYRLRADAFYVRQQDGVWLGNSTGSFSVRGQGAHDLVASLFAGLDGERTLHDLYGELPDRARRTVLGLVRAMLANGFLKEVAHPVEPVPGWMRERYATHLAFLEHHADRPVTRLQQVRIARVVCAGAGTALYAVLDALREFGIARLDVIPDGDDDPDAVRQVLKETAAADPGARWRLREPLTGGPETLAGHPDTDGAGLVLLAYDTVDAGALARAQHALWRRGPVGVLARCGDFVTALAPGRTTAYCWECVHRSIAARPTGDTGGLAPAVAPAAIGALRLAQHAFALLAGVPVGGDKPLTTVEPLVPAVRAHAARRHPRCPHHEPAAPRPLGGDGPGGAVPPADGVRPDDLVRPDIPRSEDPPERVRASDRIVAACADLTDAVAGPLLALGEEDLPQLPLSASSCRVADPDGSADRPAVLDVVCRALSPREARNQAVLCAVEALAARVTGADARHGVVGAGWSLAEARLRARLHAALARPAGDLHWTPAPERRPPAVGFLAGVLDTEGVPWSATAVEELPGGVVRAHVRTADGTVTAGAGTDRERAVGHALLGAVARLLPRPGDADAATAFLAPAVPTWAAALAGPAPGDEHEITGKLPFLGEPEAFMGEPEAGQALEPEAATRTAPETGTGTAPEAVTRTGPEAVTRTGPEAVTRTGPEAATRTAPETGTGTAPEAATREARTATRTGTADGHHSTRIRVVHLALPTEAS</sequence>
<evidence type="ECO:0000313" key="2">
    <source>
        <dbReference type="EMBL" id="MFB9734643.1"/>
    </source>
</evidence>
<evidence type="ECO:0008006" key="4">
    <source>
        <dbReference type="Google" id="ProtNLM"/>
    </source>
</evidence>
<dbReference type="Proteomes" id="UP001589703">
    <property type="component" value="Unassembled WGS sequence"/>
</dbReference>
<evidence type="ECO:0000313" key="3">
    <source>
        <dbReference type="Proteomes" id="UP001589703"/>
    </source>
</evidence>
<organism evidence="2 3">
    <name type="scientific">Streptomyces thermocoprophilus</name>
    <dbReference type="NCBI Taxonomy" id="78356"/>
    <lineage>
        <taxon>Bacteria</taxon>
        <taxon>Bacillati</taxon>
        <taxon>Actinomycetota</taxon>
        <taxon>Actinomycetes</taxon>
        <taxon>Kitasatosporales</taxon>
        <taxon>Streptomycetaceae</taxon>
        <taxon>Streptomyces</taxon>
    </lineage>
</organism>
<feature type="compositionally biased region" description="Basic and acidic residues" evidence="1">
    <location>
        <begin position="374"/>
        <end position="395"/>
    </location>
</feature>
<proteinExistence type="predicted"/>
<feature type="region of interest" description="Disordered" evidence="1">
    <location>
        <begin position="642"/>
        <end position="725"/>
    </location>
</feature>
<feature type="compositionally biased region" description="Low complexity" evidence="1">
    <location>
        <begin position="683"/>
        <end position="705"/>
    </location>
</feature>
<accession>A0ABV5V9Y8</accession>
<feature type="region of interest" description="Disordered" evidence="1">
    <location>
        <begin position="341"/>
        <end position="395"/>
    </location>
</feature>
<evidence type="ECO:0000256" key="1">
    <source>
        <dbReference type="SAM" id="MobiDB-lite"/>
    </source>
</evidence>
<keyword evidence="3" id="KW-1185">Reference proteome</keyword>
<comment type="caution">
    <text evidence="2">The sequence shown here is derived from an EMBL/GenBank/DDBJ whole genome shotgun (WGS) entry which is preliminary data.</text>
</comment>
<name>A0ABV5V9Y8_9ACTN</name>